<dbReference type="RefSeq" id="WP_205184329.1">
    <property type="nucleotide sequence ID" value="NZ_JAFBFC010000001.1"/>
</dbReference>
<evidence type="ECO:0000313" key="1">
    <source>
        <dbReference type="EMBL" id="MBM7702076.1"/>
    </source>
</evidence>
<evidence type="ECO:0000313" key="2">
    <source>
        <dbReference type="Proteomes" id="UP000809829"/>
    </source>
</evidence>
<reference evidence="1 2" key="1">
    <citation type="submission" date="2021-01" db="EMBL/GenBank/DDBJ databases">
        <title>Genomic Encyclopedia of Type Strains, Phase IV (KMG-IV): sequencing the most valuable type-strain genomes for metagenomic binning, comparative biology and taxonomic classification.</title>
        <authorList>
            <person name="Goeker M."/>
        </authorList>
    </citation>
    <scope>NUCLEOTIDE SEQUENCE [LARGE SCALE GENOMIC DNA]</scope>
    <source>
        <strain evidence="1 2">DSM 104297</strain>
    </source>
</reference>
<dbReference type="Proteomes" id="UP000809829">
    <property type="component" value="Unassembled WGS sequence"/>
</dbReference>
<organism evidence="1 2">
    <name type="scientific">Priestia iocasae</name>
    <dbReference type="NCBI Taxonomy" id="2291674"/>
    <lineage>
        <taxon>Bacteria</taxon>
        <taxon>Bacillati</taxon>
        <taxon>Bacillota</taxon>
        <taxon>Bacilli</taxon>
        <taxon>Bacillales</taxon>
        <taxon>Bacillaceae</taxon>
        <taxon>Priestia</taxon>
    </lineage>
</organism>
<keyword evidence="2" id="KW-1185">Reference proteome</keyword>
<comment type="caution">
    <text evidence="1">The sequence shown here is derived from an EMBL/GenBank/DDBJ whole genome shotgun (WGS) entry which is preliminary data.</text>
</comment>
<gene>
    <name evidence="1" type="ORF">JOC83_000902</name>
</gene>
<protein>
    <submittedName>
        <fullName evidence="1">Uncharacterized protein</fullName>
    </submittedName>
</protein>
<sequence length="172" mass="19597">MSTYETYQTYQKKYRAWGIQEVHAFFLNELEALPLPIDHPDVQNHLADPFMPVREKICGIYVIYKKSILALLQGKVQHRYGLDFALVKEKDVELSLDDAESALFIGALVVVETTNHKQISSCFIGGSADRLYHLVKIFAGLPSISREDFDEKELQSFISSLHVVKSMGFLNE</sequence>
<accession>A0ABS2QTJ5</accession>
<dbReference type="EMBL" id="JAFBFC010000001">
    <property type="protein sequence ID" value="MBM7702076.1"/>
    <property type="molecule type" value="Genomic_DNA"/>
</dbReference>
<proteinExistence type="predicted"/>
<name>A0ABS2QTJ5_9BACI</name>